<dbReference type="InterPro" id="IPR050415">
    <property type="entry name" value="MRET"/>
</dbReference>
<dbReference type="PRINTS" id="PR00371">
    <property type="entry name" value="FPNCR"/>
</dbReference>
<dbReference type="AlphaFoldDB" id="A0A0G0MJA4"/>
<dbReference type="InterPro" id="IPR008333">
    <property type="entry name" value="Cbr1-like_FAD-bd_dom"/>
</dbReference>
<evidence type="ECO:0000313" key="11">
    <source>
        <dbReference type="Proteomes" id="UP000033881"/>
    </source>
</evidence>
<dbReference type="PANTHER" id="PTHR47354">
    <property type="entry name" value="NADH OXIDOREDUCTASE HCR"/>
    <property type="match status" value="1"/>
</dbReference>
<dbReference type="STRING" id="1618574.UT24_C0012G0093"/>
<dbReference type="SUPFAM" id="SSF52343">
    <property type="entry name" value="Ferredoxin reductase-like, C-terminal NADP-linked domain"/>
    <property type="match status" value="1"/>
</dbReference>
<dbReference type="Proteomes" id="UP000033881">
    <property type="component" value="Unassembled WGS sequence"/>
</dbReference>
<dbReference type="Gene3D" id="2.40.30.10">
    <property type="entry name" value="Translation factors"/>
    <property type="match status" value="1"/>
</dbReference>
<keyword evidence="8" id="KW-0411">Iron-sulfur</keyword>
<dbReference type="PRINTS" id="PR00410">
    <property type="entry name" value="PHEHYDRXLASE"/>
</dbReference>
<reference evidence="10 11" key="1">
    <citation type="journal article" date="2015" name="Nature">
        <title>rRNA introns, odd ribosomes, and small enigmatic genomes across a large radiation of phyla.</title>
        <authorList>
            <person name="Brown C.T."/>
            <person name="Hug L.A."/>
            <person name="Thomas B.C."/>
            <person name="Sharon I."/>
            <person name="Castelle C.J."/>
            <person name="Singh A."/>
            <person name="Wilkins M.J."/>
            <person name="Williams K.H."/>
            <person name="Banfield J.F."/>
        </authorList>
    </citation>
    <scope>NUCLEOTIDE SEQUENCE [LARGE SCALE GENOMIC DNA]</scope>
</reference>
<gene>
    <name evidence="10" type="ORF">UT24_C0012G0093</name>
</gene>
<evidence type="ECO:0000256" key="1">
    <source>
        <dbReference type="ARBA" id="ARBA00001974"/>
    </source>
</evidence>
<dbReference type="InterPro" id="IPR001433">
    <property type="entry name" value="OxRdtase_FAD/NAD-bd"/>
</dbReference>
<keyword evidence="5" id="KW-0274">FAD</keyword>
<dbReference type="Pfam" id="PF00970">
    <property type="entry name" value="FAD_binding_6"/>
    <property type="match status" value="1"/>
</dbReference>
<protein>
    <recommendedName>
        <fullName evidence="9">FAD-binding FR-type domain-containing protein</fullName>
    </recommendedName>
</protein>
<evidence type="ECO:0000256" key="3">
    <source>
        <dbReference type="ARBA" id="ARBA00022714"/>
    </source>
</evidence>
<dbReference type="GO" id="GO:0046872">
    <property type="term" value="F:metal ion binding"/>
    <property type="evidence" value="ECO:0007669"/>
    <property type="project" value="UniProtKB-KW"/>
</dbReference>
<name>A0A0G0MJA4_9BACT</name>
<evidence type="ECO:0000256" key="4">
    <source>
        <dbReference type="ARBA" id="ARBA00022723"/>
    </source>
</evidence>
<dbReference type="SUPFAM" id="SSF63380">
    <property type="entry name" value="Riboflavin synthase domain-like"/>
    <property type="match status" value="1"/>
</dbReference>
<evidence type="ECO:0000256" key="8">
    <source>
        <dbReference type="ARBA" id="ARBA00023014"/>
    </source>
</evidence>
<evidence type="ECO:0000313" key="10">
    <source>
        <dbReference type="EMBL" id="KKR00471.1"/>
    </source>
</evidence>
<sequence length="203" mass="23492">MKLKLVEKRDEAKGTKSFFFEPEREVNWLPGQYFYYTLPNIRYPDARGATRHFTISSSPTEGKVLRLTTRIRQESGYKKSLDELKINDEVEGEGPNGTFILDENQKGNYVLIAGGIGITPFRSFIKYNIDNKLSDTKLHLIYSNSIPEEIAFRKDLENWSKSFENIKVEMTVSHPEESREVWSGLVGRVDEQMLKKLIGNWGY</sequence>
<dbReference type="InterPro" id="IPR017927">
    <property type="entry name" value="FAD-bd_FR_type"/>
</dbReference>
<evidence type="ECO:0000256" key="2">
    <source>
        <dbReference type="ARBA" id="ARBA00022630"/>
    </source>
</evidence>
<dbReference type="GO" id="GO:0051537">
    <property type="term" value="F:2 iron, 2 sulfur cluster binding"/>
    <property type="evidence" value="ECO:0007669"/>
    <property type="project" value="UniProtKB-KW"/>
</dbReference>
<keyword evidence="7" id="KW-0408">Iron</keyword>
<evidence type="ECO:0000256" key="6">
    <source>
        <dbReference type="ARBA" id="ARBA00023002"/>
    </source>
</evidence>
<comment type="cofactor">
    <cofactor evidence="1">
        <name>FAD</name>
        <dbReference type="ChEBI" id="CHEBI:57692"/>
    </cofactor>
</comment>
<dbReference type="InterPro" id="IPR039261">
    <property type="entry name" value="FNR_nucleotide-bd"/>
</dbReference>
<keyword evidence="6" id="KW-0560">Oxidoreductase</keyword>
<feature type="domain" description="FAD-binding FR-type" evidence="9">
    <location>
        <begin position="1"/>
        <end position="102"/>
    </location>
</feature>
<accession>A0A0G0MJA4</accession>
<evidence type="ECO:0000256" key="7">
    <source>
        <dbReference type="ARBA" id="ARBA00023004"/>
    </source>
</evidence>
<dbReference type="InterPro" id="IPR001709">
    <property type="entry name" value="Flavoprot_Pyr_Nucl_cyt_Rdtase"/>
</dbReference>
<dbReference type="EMBL" id="LBWB01000012">
    <property type="protein sequence ID" value="KKR00471.1"/>
    <property type="molecule type" value="Genomic_DNA"/>
</dbReference>
<evidence type="ECO:0000256" key="5">
    <source>
        <dbReference type="ARBA" id="ARBA00022827"/>
    </source>
</evidence>
<keyword evidence="3" id="KW-0001">2Fe-2S</keyword>
<dbReference type="Pfam" id="PF00175">
    <property type="entry name" value="NAD_binding_1"/>
    <property type="match status" value="1"/>
</dbReference>
<dbReference type="GO" id="GO:0050660">
    <property type="term" value="F:flavin adenine dinucleotide binding"/>
    <property type="evidence" value="ECO:0007669"/>
    <property type="project" value="TreeGrafter"/>
</dbReference>
<proteinExistence type="predicted"/>
<dbReference type="PANTHER" id="PTHR47354:SF8">
    <property type="entry name" value="1,2-PHENYLACETYL-COA EPOXIDASE, SUBUNIT E"/>
    <property type="match status" value="1"/>
</dbReference>
<evidence type="ECO:0000259" key="9">
    <source>
        <dbReference type="PROSITE" id="PS51384"/>
    </source>
</evidence>
<dbReference type="GO" id="GO:0016491">
    <property type="term" value="F:oxidoreductase activity"/>
    <property type="evidence" value="ECO:0007669"/>
    <property type="project" value="UniProtKB-KW"/>
</dbReference>
<dbReference type="Gene3D" id="3.40.50.80">
    <property type="entry name" value="Nucleotide-binding domain of ferredoxin-NADP reductase (FNR) module"/>
    <property type="match status" value="1"/>
</dbReference>
<dbReference type="InterPro" id="IPR017938">
    <property type="entry name" value="Riboflavin_synthase-like_b-brl"/>
</dbReference>
<keyword evidence="4" id="KW-0479">Metal-binding</keyword>
<dbReference type="CDD" id="cd00322">
    <property type="entry name" value="FNR_like"/>
    <property type="match status" value="1"/>
</dbReference>
<keyword evidence="2" id="KW-0285">Flavoprotein</keyword>
<comment type="caution">
    <text evidence="10">The sequence shown here is derived from an EMBL/GenBank/DDBJ whole genome shotgun (WGS) entry which is preliminary data.</text>
</comment>
<dbReference type="PROSITE" id="PS51384">
    <property type="entry name" value="FAD_FR"/>
    <property type="match status" value="1"/>
</dbReference>
<organism evidence="10 11">
    <name type="scientific">Candidatus Woesebacteria bacterium GW2011_GWB1_39_12</name>
    <dbReference type="NCBI Taxonomy" id="1618574"/>
    <lineage>
        <taxon>Bacteria</taxon>
        <taxon>Candidatus Woeseibacteriota</taxon>
    </lineage>
</organism>